<dbReference type="Proteomes" id="UP001207408">
    <property type="component" value="Unassembled WGS sequence"/>
</dbReference>
<dbReference type="SUPFAM" id="SSF56784">
    <property type="entry name" value="HAD-like"/>
    <property type="match status" value="1"/>
</dbReference>
<dbReference type="InterPro" id="IPR051806">
    <property type="entry name" value="HAD-like_SPP"/>
</dbReference>
<protein>
    <submittedName>
        <fullName evidence="1">HAD-IA family hydrolase</fullName>
    </submittedName>
</protein>
<proteinExistence type="predicted"/>
<dbReference type="PANTHER" id="PTHR43481">
    <property type="entry name" value="FRUCTOSE-1-PHOSPHATE PHOSPHATASE"/>
    <property type="match status" value="1"/>
</dbReference>
<comment type="caution">
    <text evidence="1">The sequence shown here is derived from an EMBL/GenBank/DDBJ whole genome shotgun (WGS) entry which is preliminary data.</text>
</comment>
<dbReference type="Pfam" id="PF00702">
    <property type="entry name" value="Hydrolase"/>
    <property type="match status" value="1"/>
</dbReference>
<gene>
    <name evidence="1" type="ORF">OM074_19455</name>
</gene>
<accession>A0AAE3SLE9</accession>
<dbReference type="AlphaFoldDB" id="A0AAE3SLE9"/>
<dbReference type="NCBIfam" id="TIGR01509">
    <property type="entry name" value="HAD-SF-IA-v3"/>
    <property type="match status" value="1"/>
</dbReference>
<evidence type="ECO:0000313" key="2">
    <source>
        <dbReference type="Proteomes" id="UP001207408"/>
    </source>
</evidence>
<reference evidence="1" key="1">
    <citation type="submission" date="2022-10" db="EMBL/GenBank/DDBJ databases">
        <authorList>
            <person name="Yu W.X."/>
        </authorList>
    </citation>
    <scope>NUCLEOTIDE SEQUENCE</scope>
    <source>
        <strain evidence="1">D04</strain>
    </source>
</reference>
<dbReference type="InterPro" id="IPR023214">
    <property type="entry name" value="HAD_sf"/>
</dbReference>
<dbReference type="InterPro" id="IPR036412">
    <property type="entry name" value="HAD-like_sf"/>
</dbReference>
<dbReference type="SFLD" id="SFLDG01129">
    <property type="entry name" value="C1.5:_HAD__Beta-PGM__Phosphata"/>
    <property type="match status" value="1"/>
</dbReference>
<organism evidence="1 2">
    <name type="scientific">Plebeiibacterium marinum</name>
    <dbReference type="NCBI Taxonomy" id="2992111"/>
    <lineage>
        <taxon>Bacteria</taxon>
        <taxon>Pseudomonadati</taxon>
        <taxon>Bacteroidota</taxon>
        <taxon>Bacteroidia</taxon>
        <taxon>Marinilabiliales</taxon>
        <taxon>Marinilabiliaceae</taxon>
        <taxon>Plebeiibacterium</taxon>
    </lineage>
</organism>
<dbReference type="EMBL" id="JAPDPI010000062">
    <property type="protein sequence ID" value="MCW3807815.1"/>
    <property type="molecule type" value="Genomic_DNA"/>
</dbReference>
<dbReference type="PANTHER" id="PTHR43481:SF4">
    <property type="entry name" value="GLYCEROL-1-PHOSPHATE PHOSPHOHYDROLASE 1-RELATED"/>
    <property type="match status" value="1"/>
</dbReference>
<dbReference type="PRINTS" id="PR00413">
    <property type="entry name" value="HADHALOGNASE"/>
</dbReference>
<keyword evidence="1" id="KW-0378">Hydrolase</keyword>
<dbReference type="SFLD" id="SFLDG01135">
    <property type="entry name" value="C1.5.6:_HAD__Beta-PGM__Phospha"/>
    <property type="match status" value="1"/>
</dbReference>
<dbReference type="GO" id="GO:0050308">
    <property type="term" value="F:sugar-phosphatase activity"/>
    <property type="evidence" value="ECO:0007669"/>
    <property type="project" value="TreeGrafter"/>
</dbReference>
<dbReference type="Gene3D" id="3.40.50.1000">
    <property type="entry name" value="HAD superfamily/HAD-like"/>
    <property type="match status" value="1"/>
</dbReference>
<keyword evidence="2" id="KW-1185">Reference proteome</keyword>
<name>A0AAE3SLE9_9BACT</name>
<dbReference type="InterPro" id="IPR006439">
    <property type="entry name" value="HAD-SF_hydro_IA"/>
</dbReference>
<dbReference type="SFLD" id="SFLDS00003">
    <property type="entry name" value="Haloacid_Dehalogenase"/>
    <property type="match status" value="1"/>
</dbReference>
<dbReference type="RefSeq" id="WP_301202287.1">
    <property type="nucleotide sequence ID" value="NZ_JAPDPI010000062.1"/>
</dbReference>
<sequence length="232" mass="25807">MNSSVIPSELKCVIFDMDGVLYDSMKNHEATWVESFKNEGIEFPAYDAYLHEGRPGHETIGAVFQQFLNKEATPEDKERVYNEKVRLMSLAPEAEMMPMMLELIEMLRKMGIETRVVTGSKQPTLLDRLNKDFGFEPDKVISAKDVKQGKPHPEPYLKAVERSGFEAGECLVVENAPLGVESAKAAGIPTIAVNTGILKAEVLADAGADIVFPDTKSLFPYVSKYFEGRNTQ</sequence>
<evidence type="ECO:0000313" key="1">
    <source>
        <dbReference type="EMBL" id="MCW3807815.1"/>
    </source>
</evidence>
<dbReference type="InterPro" id="IPR023198">
    <property type="entry name" value="PGP-like_dom2"/>
</dbReference>
<dbReference type="Gene3D" id="1.10.150.240">
    <property type="entry name" value="Putative phosphatase, domain 2"/>
    <property type="match status" value="1"/>
</dbReference>